<sequence length="411" mass="44788">MNDSKKETGVSDAFAKRVRRHVSGRVRDYYAIVSPGFEACARQELIILGIDESDIRVSTGGVTFRGRFVDCQRANLHLRTATRILMRIDTFTATNPRQLEKHCASIPWELYLVEGTRPEIKVHSQRSRLYHSDVVARAVKEAIAGHWEGSSAPSVSADFPQTVFVRLLDDRVTLSLDSSGAPLYKRGLKQGVARAPLRESLAAAMLICSGYDSSRPLVDPLCGSGTLSIEAAMMAKGMAPGSLRNFAFMGWPAFRGRQWSFLKREAEADAKAFNRPPIHASDLDAAACGKLSGIISDNGLSDAVKVTVKDFFDCEAGQYEGGPGLVAINPPYGIRIGSSHQAADLFQRICRHLNAAFTGWDVALISPEKSLLQTVPFAFRQVPMRHGGLRLKLLLGTVGSASTTRQGRGKA</sequence>
<evidence type="ECO:0000259" key="4">
    <source>
        <dbReference type="PROSITE" id="PS51165"/>
    </source>
</evidence>
<keyword evidence="1 5" id="KW-0489">Methyltransferase</keyword>
<dbReference type="OrthoDB" id="9809404at2"/>
<reference evidence="5 6" key="1">
    <citation type="submission" date="2019-11" db="EMBL/GenBank/DDBJ databases">
        <title>Comparative genomics of hydrocarbon-degrading Desulfosarcina strains.</title>
        <authorList>
            <person name="Watanabe M."/>
            <person name="Kojima H."/>
            <person name="Fukui M."/>
        </authorList>
    </citation>
    <scope>NUCLEOTIDE SEQUENCE [LARGE SCALE GENOMIC DNA]</scope>
    <source>
        <strain evidence="5 6">PP31</strain>
    </source>
</reference>
<keyword evidence="2 5" id="KW-0808">Transferase</keyword>
<dbReference type="GO" id="GO:0008990">
    <property type="term" value="F:rRNA (guanine-N2-)-methyltransferase activity"/>
    <property type="evidence" value="ECO:0007669"/>
    <property type="project" value="TreeGrafter"/>
</dbReference>
<dbReference type="Gene3D" id="3.40.50.150">
    <property type="entry name" value="Vaccinia Virus protein VP39"/>
    <property type="match status" value="1"/>
</dbReference>
<dbReference type="RefSeq" id="WP_155305670.1">
    <property type="nucleotide sequence ID" value="NZ_AP021875.1"/>
</dbReference>
<dbReference type="InterPro" id="IPR000241">
    <property type="entry name" value="RlmKL-like_Mtase"/>
</dbReference>
<dbReference type="KEGG" id="dwd:DSCW_42840"/>
<evidence type="ECO:0000313" key="6">
    <source>
        <dbReference type="Proteomes" id="UP000427769"/>
    </source>
</evidence>
<dbReference type="PANTHER" id="PTHR47313:SF1">
    <property type="entry name" value="RIBOSOMAL RNA LARGE SUBUNIT METHYLTRANSFERASE K_L"/>
    <property type="match status" value="1"/>
</dbReference>
<dbReference type="Pfam" id="PF22020">
    <property type="entry name" value="RlmL_1st"/>
    <property type="match status" value="1"/>
</dbReference>
<dbReference type="CDD" id="cd11715">
    <property type="entry name" value="THUMP_AdoMetMT"/>
    <property type="match status" value="1"/>
</dbReference>
<dbReference type="AlphaFoldDB" id="A0A5K7ZLH3"/>
<dbReference type="EMBL" id="AP021875">
    <property type="protein sequence ID" value="BBO76867.1"/>
    <property type="molecule type" value="Genomic_DNA"/>
</dbReference>
<gene>
    <name evidence="5" type="ORF">DSCW_42840</name>
</gene>
<name>A0A5K7ZLH3_9BACT</name>
<dbReference type="InterPro" id="IPR053943">
    <property type="entry name" value="RlmKL-like_Mtase_CS"/>
</dbReference>
<evidence type="ECO:0000313" key="5">
    <source>
        <dbReference type="EMBL" id="BBO76867.1"/>
    </source>
</evidence>
<dbReference type="Pfam" id="PF01170">
    <property type="entry name" value="UPF0020"/>
    <property type="match status" value="1"/>
</dbReference>
<keyword evidence="6" id="KW-1185">Reference proteome</keyword>
<organism evidence="5 6">
    <name type="scientific">Desulfosarcina widdelii</name>
    <dbReference type="NCBI Taxonomy" id="947919"/>
    <lineage>
        <taxon>Bacteria</taxon>
        <taxon>Pseudomonadati</taxon>
        <taxon>Thermodesulfobacteriota</taxon>
        <taxon>Desulfobacteria</taxon>
        <taxon>Desulfobacterales</taxon>
        <taxon>Desulfosarcinaceae</taxon>
        <taxon>Desulfosarcina</taxon>
    </lineage>
</organism>
<dbReference type="PROSITE" id="PS01261">
    <property type="entry name" value="UPF0020"/>
    <property type="match status" value="1"/>
</dbReference>
<dbReference type="InterPro" id="IPR054170">
    <property type="entry name" value="RlmL_1st"/>
</dbReference>
<dbReference type="GO" id="GO:0070043">
    <property type="term" value="F:rRNA (guanine-N7-)-methyltransferase activity"/>
    <property type="evidence" value="ECO:0007669"/>
    <property type="project" value="TreeGrafter"/>
</dbReference>
<dbReference type="Gene3D" id="3.30.2130.30">
    <property type="match status" value="1"/>
</dbReference>
<dbReference type="Proteomes" id="UP000427769">
    <property type="component" value="Chromosome"/>
</dbReference>
<dbReference type="InterPro" id="IPR004114">
    <property type="entry name" value="THUMP_dom"/>
</dbReference>
<dbReference type="PANTHER" id="PTHR47313">
    <property type="entry name" value="RIBOSOMAL RNA LARGE SUBUNIT METHYLTRANSFERASE K/L"/>
    <property type="match status" value="1"/>
</dbReference>
<feature type="domain" description="THUMP" evidence="4">
    <location>
        <begin position="70"/>
        <end position="178"/>
    </location>
</feature>
<accession>A0A5K7ZLH3</accession>
<keyword evidence="3" id="KW-0694">RNA-binding</keyword>
<dbReference type="PROSITE" id="PS51165">
    <property type="entry name" value="THUMP"/>
    <property type="match status" value="1"/>
</dbReference>
<protein>
    <submittedName>
        <fullName evidence="5">RNA methyltransferase</fullName>
    </submittedName>
</protein>
<dbReference type="GO" id="GO:0003723">
    <property type="term" value="F:RNA binding"/>
    <property type="evidence" value="ECO:0007669"/>
    <property type="project" value="UniProtKB-UniRule"/>
</dbReference>
<dbReference type="InterPro" id="IPR029063">
    <property type="entry name" value="SAM-dependent_MTases_sf"/>
</dbReference>
<proteinExistence type="predicted"/>
<evidence type="ECO:0000256" key="2">
    <source>
        <dbReference type="ARBA" id="ARBA00022679"/>
    </source>
</evidence>
<dbReference type="SUPFAM" id="SSF53335">
    <property type="entry name" value="S-adenosyl-L-methionine-dependent methyltransferases"/>
    <property type="match status" value="1"/>
</dbReference>
<evidence type="ECO:0000256" key="1">
    <source>
        <dbReference type="ARBA" id="ARBA00022603"/>
    </source>
</evidence>
<evidence type="ECO:0000256" key="3">
    <source>
        <dbReference type="PROSITE-ProRule" id="PRU00529"/>
    </source>
</evidence>
<dbReference type="Pfam" id="PF02926">
    <property type="entry name" value="THUMP"/>
    <property type="match status" value="1"/>
</dbReference>